<name>A0A6G8B0Z2_9LACO</name>
<comment type="function">
    <text evidence="3">DNA-dependent ATPase and ATP-dependent 5'-3' DNA helicase. Has no activity on blunt DNA or DNA with 3'-overhangs, requires at least 10 bases of 5'-ssDNA for helicase activity.</text>
</comment>
<dbReference type="AlphaFoldDB" id="A0A6G8B0Z2"/>
<dbReference type="NCBIfam" id="TIGR01448">
    <property type="entry name" value="recD_rel"/>
    <property type="match status" value="1"/>
</dbReference>
<evidence type="ECO:0000256" key="2">
    <source>
        <dbReference type="ARBA" id="ARBA00022840"/>
    </source>
</evidence>
<sequence>MDKALKLMVDETPELVGQVQGIIFAATDSFYKVLAVQIDEMNFEYEGDEITVTGSFGDLQIGSNYQFTGQLKNHARFGQQFASEHYQRLDTSSAEGLVQYLSGDDFTGIGTKTAEKIVDSLGTDAIDQILDNPAVLNNLGLSEKQSATMVEQLKQSDGMERAIIALNQFGFGSALATTIYEHYENDTLEIIKSDPYRMVWEIDGVSFNRIDQIVVQGGLDPLDPRRIQAGIVAAMNQATFEQGDTFIELKELSLVAKRALERNDHTRIEPELIQKALLDLVEQEIIVADDERLFMADLYYAEVGIAQRIVELNEQKGTFKRSEVEKILNKVEKVQQLEYTNEQHEAMLAALTSKLFILTGGPGTGKTTIINGVVAAFQQLLSQSGLDQDKIASAIKLAAPTGRAAKRLSEATGMPAATIHRLLGISGRESLADLDLDPLEGQLLIIDEMSMVDTELFSFLLENTPNSMQVILVGDKDQLPSVGPGRVFFDLLSSGKLNYRELATIHRQDADSTIIELANDVKHGELPDNLMQRQADRSFFPAHAQQIPAAMEKIIVSWIEHGNSVRDMQILAPMYKTSAGVNQLNLLAQALFNPKSKQSRELIWREGDFEFGFRVGDKVMQKANDPEHDVFNGDIGYIKTIMFAKEAENEIKADYIEVDFDGNYVLYQRSDLMNITLAYATTIHKAQGGEYSLVILPLVQAFNRMLQRNLLYTGLTRAKDSLVLLGEPDAYRQAAETEGAKRQTMLPTRLEKALVGILPKGPSQAVRPQNEIPTPSYDINGQRGAPEAQSVNDPKEDDAVPAEVYQTKQTIGAVPTIATRLNNAIIQDQTIDPNVGMMGVSPYDFM</sequence>
<keyword evidence="10" id="KW-1185">Reference proteome</keyword>
<dbReference type="GO" id="GO:0003677">
    <property type="term" value="F:DNA binding"/>
    <property type="evidence" value="ECO:0007669"/>
    <property type="project" value="UniProtKB-UniRule"/>
</dbReference>
<dbReference type="Pfam" id="PF13604">
    <property type="entry name" value="AAA_30"/>
    <property type="match status" value="1"/>
</dbReference>
<evidence type="ECO:0000256" key="4">
    <source>
        <dbReference type="SAM" id="MobiDB-lite"/>
    </source>
</evidence>
<dbReference type="GO" id="GO:0043139">
    <property type="term" value="F:5'-3' DNA helicase activity"/>
    <property type="evidence" value="ECO:0007669"/>
    <property type="project" value="UniProtKB-UniRule"/>
</dbReference>
<dbReference type="GO" id="GO:0009338">
    <property type="term" value="C:exodeoxyribonuclease V complex"/>
    <property type="evidence" value="ECO:0007669"/>
    <property type="project" value="TreeGrafter"/>
</dbReference>
<evidence type="ECO:0000256" key="1">
    <source>
        <dbReference type="ARBA" id="ARBA00022741"/>
    </source>
</evidence>
<accession>A0A6G8B0Z2</accession>
<keyword evidence="3" id="KW-0378">Hydrolase</keyword>
<dbReference type="GO" id="GO:0016787">
    <property type="term" value="F:hydrolase activity"/>
    <property type="evidence" value="ECO:0007669"/>
    <property type="project" value="UniProtKB-KW"/>
</dbReference>
<evidence type="ECO:0000259" key="7">
    <source>
        <dbReference type="Pfam" id="PF18335"/>
    </source>
</evidence>
<feature type="domain" description="UvrD-like helicase C-terminal" evidence="5">
    <location>
        <begin position="677"/>
        <end position="724"/>
    </location>
</feature>
<dbReference type="Gene3D" id="2.30.30.940">
    <property type="match status" value="1"/>
</dbReference>
<keyword evidence="3" id="KW-0238">DNA-binding</keyword>
<keyword evidence="1 3" id="KW-0547">Nucleotide-binding</keyword>
<dbReference type="GO" id="GO:0017116">
    <property type="term" value="F:single-stranded DNA helicase activity"/>
    <property type="evidence" value="ECO:0007669"/>
    <property type="project" value="TreeGrafter"/>
</dbReference>
<dbReference type="CDD" id="cd18809">
    <property type="entry name" value="SF1_C_RecD"/>
    <property type="match status" value="1"/>
</dbReference>
<dbReference type="InterPro" id="IPR027785">
    <property type="entry name" value="UvrD-like_helicase_C"/>
</dbReference>
<evidence type="ECO:0000313" key="9">
    <source>
        <dbReference type="EMBL" id="QIL50885.1"/>
    </source>
</evidence>
<dbReference type="InterPro" id="IPR055446">
    <property type="entry name" value="RecD2_N_OB"/>
</dbReference>
<dbReference type="Pfam" id="PF23139">
    <property type="entry name" value="OB_YrrC"/>
    <property type="match status" value="1"/>
</dbReference>
<evidence type="ECO:0000259" key="5">
    <source>
        <dbReference type="Pfam" id="PF13538"/>
    </source>
</evidence>
<dbReference type="PANTHER" id="PTHR43788">
    <property type="entry name" value="DNA2/NAM7 HELICASE FAMILY MEMBER"/>
    <property type="match status" value="1"/>
</dbReference>
<feature type="region of interest" description="Disordered" evidence="4">
    <location>
        <begin position="762"/>
        <end position="799"/>
    </location>
</feature>
<feature type="domain" description="ATP-dependent RecD2 DNA helicase OB-fold" evidence="8">
    <location>
        <begin position="14"/>
        <end position="88"/>
    </location>
</feature>
<dbReference type="InterPro" id="IPR050534">
    <property type="entry name" value="Coronavir_polyprotein_1ab"/>
</dbReference>
<protein>
    <recommendedName>
        <fullName evidence="3">ATP-dependent RecD2 DNA helicase</fullName>
        <ecNumber evidence="3">5.6.2.3</ecNumber>
    </recommendedName>
    <alternativeName>
        <fullName evidence="3">DNA 5'-3' helicase subunit RecD2</fullName>
    </alternativeName>
</protein>
<dbReference type="Pfam" id="PF14490">
    <property type="entry name" value="HHH_RecD2"/>
    <property type="match status" value="1"/>
</dbReference>
<evidence type="ECO:0000259" key="8">
    <source>
        <dbReference type="Pfam" id="PF23139"/>
    </source>
</evidence>
<dbReference type="KEGG" id="wco:G7084_05870"/>
<dbReference type="InterPro" id="IPR041451">
    <property type="entry name" value="RecD2_SH13"/>
</dbReference>
<proteinExistence type="inferred from homology"/>
<gene>
    <name evidence="3" type="primary">recD2</name>
    <name evidence="9" type="ORF">G7084_05870</name>
</gene>
<comment type="catalytic activity">
    <reaction evidence="3">
        <text>ATP + H2O = ADP + phosphate + H(+)</text>
        <dbReference type="Rhea" id="RHEA:13065"/>
        <dbReference type="ChEBI" id="CHEBI:15377"/>
        <dbReference type="ChEBI" id="CHEBI:15378"/>
        <dbReference type="ChEBI" id="CHEBI:30616"/>
        <dbReference type="ChEBI" id="CHEBI:43474"/>
        <dbReference type="ChEBI" id="CHEBI:456216"/>
        <dbReference type="EC" id="5.6.2.3"/>
    </reaction>
</comment>
<dbReference type="InterPro" id="IPR027417">
    <property type="entry name" value="P-loop_NTPase"/>
</dbReference>
<dbReference type="EMBL" id="CP049888">
    <property type="protein sequence ID" value="QIL50885.1"/>
    <property type="molecule type" value="Genomic_DNA"/>
</dbReference>
<evidence type="ECO:0000313" key="10">
    <source>
        <dbReference type="Proteomes" id="UP000500741"/>
    </source>
</evidence>
<evidence type="ECO:0000256" key="3">
    <source>
        <dbReference type="HAMAP-Rule" id="MF_01488"/>
    </source>
</evidence>
<keyword evidence="2 3" id="KW-0067">ATP-binding</keyword>
<dbReference type="InterPro" id="IPR006345">
    <property type="entry name" value="RecD2"/>
</dbReference>
<comment type="similarity">
    <text evidence="3">Belongs to the RecD family. RecD2 subfamily.</text>
</comment>
<feature type="domain" description="ATP-dependent RecD2 DNA helicase SH3" evidence="7">
    <location>
        <begin position="584"/>
        <end position="652"/>
    </location>
</feature>
<dbReference type="EC" id="5.6.2.3" evidence="3"/>
<keyword evidence="3" id="KW-0413">Isomerase</keyword>
<dbReference type="SUPFAM" id="SSF52540">
    <property type="entry name" value="P-loop containing nucleoside triphosphate hydrolases"/>
    <property type="match status" value="2"/>
</dbReference>
<feature type="domain" description="ATP-dependent RecD2 DNA helicase-like helix-hairpin-helix" evidence="6">
    <location>
        <begin position="157"/>
        <end position="246"/>
    </location>
</feature>
<dbReference type="Pfam" id="PF18335">
    <property type="entry name" value="SH3_13"/>
    <property type="match status" value="1"/>
</dbReference>
<dbReference type="HAMAP" id="MF_01488">
    <property type="entry name" value="RecD2"/>
    <property type="match status" value="1"/>
</dbReference>
<dbReference type="GO" id="GO:0006310">
    <property type="term" value="P:DNA recombination"/>
    <property type="evidence" value="ECO:0007669"/>
    <property type="project" value="InterPro"/>
</dbReference>
<dbReference type="InterPro" id="IPR029493">
    <property type="entry name" value="RecD2-like_HHH"/>
</dbReference>
<evidence type="ECO:0000259" key="6">
    <source>
        <dbReference type="Pfam" id="PF14490"/>
    </source>
</evidence>
<dbReference type="PANTHER" id="PTHR43788:SF6">
    <property type="entry name" value="DNA HELICASE B"/>
    <property type="match status" value="1"/>
</dbReference>
<dbReference type="CDD" id="cd17933">
    <property type="entry name" value="DEXSc_RecD-like"/>
    <property type="match status" value="1"/>
</dbReference>
<reference evidence="9 10" key="1">
    <citation type="submission" date="2020-03" db="EMBL/GenBank/DDBJ databases">
        <title>Weissella sp. nov., isolated from Cybister lewisianus.</title>
        <authorList>
            <person name="Hyun D.-W."/>
            <person name="Bae J.-W."/>
        </authorList>
    </citation>
    <scope>NUCLEOTIDE SEQUENCE [LARGE SCALE GENOMIC DNA]</scope>
    <source>
        <strain evidence="9 10">HDW19</strain>
    </source>
</reference>
<dbReference type="Gene3D" id="1.10.10.2220">
    <property type="match status" value="1"/>
</dbReference>
<dbReference type="Pfam" id="PF13538">
    <property type="entry name" value="UvrD_C_2"/>
    <property type="match status" value="1"/>
</dbReference>
<dbReference type="Proteomes" id="UP000500741">
    <property type="component" value="Chromosome"/>
</dbReference>
<dbReference type="GO" id="GO:0005524">
    <property type="term" value="F:ATP binding"/>
    <property type="evidence" value="ECO:0007669"/>
    <property type="project" value="UniProtKB-UniRule"/>
</dbReference>
<dbReference type="Gene3D" id="3.40.50.300">
    <property type="entry name" value="P-loop containing nucleotide triphosphate hydrolases"/>
    <property type="match status" value="2"/>
</dbReference>
<feature type="binding site" evidence="3">
    <location>
        <begin position="363"/>
        <end position="367"/>
    </location>
    <ligand>
        <name>ATP</name>
        <dbReference type="ChEBI" id="CHEBI:30616"/>
    </ligand>
</feature>
<keyword evidence="3 9" id="KW-0347">Helicase</keyword>
<organism evidence="9 10">
    <name type="scientific">Weissella coleopterorum</name>
    <dbReference type="NCBI Taxonomy" id="2714949"/>
    <lineage>
        <taxon>Bacteria</taxon>
        <taxon>Bacillati</taxon>
        <taxon>Bacillota</taxon>
        <taxon>Bacilli</taxon>
        <taxon>Lactobacillales</taxon>
        <taxon>Lactobacillaceae</taxon>
        <taxon>Weissella</taxon>
    </lineage>
</organism>